<keyword evidence="3 5" id="KW-0378">Hydrolase</keyword>
<evidence type="ECO:0000313" key="6">
    <source>
        <dbReference type="Proteomes" id="UP001484239"/>
    </source>
</evidence>
<dbReference type="InterPro" id="IPR000073">
    <property type="entry name" value="AB_hydrolase_1"/>
</dbReference>
<evidence type="ECO:0000256" key="3">
    <source>
        <dbReference type="ARBA" id="ARBA00022801"/>
    </source>
</evidence>
<proteinExistence type="inferred from homology"/>
<dbReference type="PANTHER" id="PTHR10794">
    <property type="entry name" value="ABHYDROLASE DOMAIN-CONTAINING PROTEIN"/>
    <property type="match status" value="1"/>
</dbReference>
<protein>
    <submittedName>
        <fullName evidence="5">Hydrolase</fullName>
    </submittedName>
</protein>
<name>A0ABU9E8T4_9BACT</name>
<organism evidence="5 6">
    <name type="scientific">Gaopeijia maritima</name>
    <dbReference type="NCBI Taxonomy" id="3119007"/>
    <lineage>
        <taxon>Bacteria</taxon>
        <taxon>Pseudomonadati</taxon>
        <taxon>Gemmatimonadota</taxon>
        <taxon>Longimicrobiia</taxon>
        <taxon>Gaopeijiales</taxon>
        <taxon>Gaopeijiaceae</taxon>
        <taxon>Gaopeijia</taxon>
    </lineage>
</organism>
<comment type="similarity">
    <text evidence="1">Belongs to the AB hydrolase superfamily. AB hydrolase 4 family.</text>
</comment>
<dbReference type="InterPro" id="IPR050960">
    <property type="entry name" value="AB_hydrolase_4_sf"/>
</dbReference>
<evidence type="ECO:0000256" key="2">
    <source>
        <dbReference type="ARBA" id="ARBA00022487"/>
    </source>
</evidence>
<evidence type="ECO:0000259" key="4">
    <source>
        <dbReference type="Pfam" id="PF00561"/>
    </source>
</evidence>
<dbReference type="InterPro" id="IPR012020">
    <property type="entry name" value="ABHD4"/>
</dbReference>
<reference evidence="5 6" key="1">
    <citation type="submission" date="2024-02" db="EMBL/GenBank/DDBJ databases">
        <title>A novel Gemmatimonadota bacterium.</title>
        <authorList>
            <person name="Du Z.-J."/>
            <person name="Ye Y.-Q."/>
        </authorList>
    </citation>
    <scope>NUCLEOTIDE SEQUENCE [LARGE SCALE GENOMIC DNA]</scope>
    <source>
        <strain evidence="5 6">DH-20</strain>
    </source>
</reference>
<sequence length="332" mass="36253">MSLTPPLPRSFRPLAGLAGGHSQTILGKLLRSTAEPPLHRERWTTPDGDFLDLDFAPDPDPESPLLVVLHGLEGNARRGYCMESYRAAAAAGMAAVGLNFRACSGEPNLRARAYHSGETEDLRFVLETLRERFADRPLAALGFSLGGNVLLKYLGEHGAEEPAGVRAAAVVSVPYDLSAGADRLQDTFMGRTLYSRYFLRSLLEKVEQKAHLVDDDAMLEGVRAARTIRAFDDALTAPLHGFLDAADYYHRSSSARYLDGIRVPTLLLHAMDDPFLPRSAVPLRAMQNNPSLHPVITEQGGHVGFVSGRLARPRFWAEESAARFLAGVARSP</sequence>
<dbReference type="GO" id="GO:0016787">
    <property type="term" value="F:hydrolase activity"/>
    <property type="evidence" value="ECO:0007669"/>
    <property type="project" value="UniProtKB-KW"/>
</dbReference>
<dbReference type="SUPFAM" id="SSF53474">
    <property type="entry name" value="alpha/beta-Hydrolases"/>
    <property type="match status" value="1"/>
</dbReference>
<comment type="caution">
    <text evidence="5">The sequence shown here is derived from an EMBL/GenBank/DDBJ whole genome shotgun (WGS) entry which is preliminary data.</text>
</comment>
<dbReference type="Pfam" id="PF00561">
    <property type="entry name" value="Abhydrolase_1"/>
    <property type="match status" value="1"/>
</dbReference>
<dbReference type="InterPro" id="IPR029058">
    <property type="entry name" value="AB_hydrolase_fold"/>
</dbReference>
<gene>
    <name evidence="5" type="ORF">WI372_05795</name>
</gene>
<evidence type="ECO:0000256" key="1">
    <source>
        <dbReference type="ARBA" id="ARBA00010884"/>
    </source>
</evidence>
<dbReference type="PROSITE" id="PS01133">
    <property type="entry name" value="UPF0017"/>
    <property type="match status" value="1"/>
</dbReference>
<keyword evidence="2" id="KW-0719">Serine esterase</keyword>
<dbReference type="PANTHER" id="PTHR10794:SF94">
    <property type="entry name" value="ESTERASE YHET-RELATED"/>
    <property type="match status" value="1"/>
</dbReference>
<feature type="domain" description="AB hydrolase-1" evidence="4">
    <location>
        <begin position="64"/>
        <end position="306"/>
    </location>
</feature>
<dbReference type="PIRSF" id="PIRSF005211">
    <property type="entry name" value="Ab_hydro_YheT"/>
    <property type="match status" value="1"/>
</dbReference>
<evidence type="ECO:0000313" key="5">
    <source>
        <dbReference type="EMBL" id="MEK9500482.1"/>
    </source>
</evidence>
<dbReference type="RefSeq" id="WP_405274818.1">
    <property type="nucleotide sequence ID" value="NZ_CP144380.1"/>
</dbReference>
<accession>A0ABU9E8T4</accession>
<dbReference type="EMBL" id="JBBHLI010000002">
    <property type="protein sequence ID" value="MEK9500482.1"/>
    <property type="molecule type" value="Genomic_DNA"/>
</dbReference>
<keyword evidence="6" id="KW-1185">Reference proteome</keyword>
<dbReference type="InterPro" id="IPR000952">
    <property type="entry name" value="AB_hydrolase_4_CS"/>
</dbReference>
<dbReference type="NCBIfam" id="NF008218">
    <property type="entry name" value="PRK10985.1"/>
    <property type="match status" value="1"/>
</dbReference>
<dbReference type="Proteomes" id="UP001484239">
    <property type="component" value="Unassembled WGS sequence"/>
</dbReference>
<dbReference type="Gene3D" id="3.40.50.1820">
    <property type="entry name" value="alpha/beta hydrolase"/>
    <property type="match status" value="1"/>
</dbReference>